<accession>Q22AD7</accession>
<dbReference type="CDD" id="cd00064">
    <property type="entry name" value="FU"/>
    <property type="match status" value="2"/>
</dbReference>
<dbReference type="GO" id="GO:0031640">
    <property type="term" value="P:killing of cells of another organism"/>
    <property type="evidence" value="ECO:0007669"/>
    <property type="project" value="UniProtKB-KW"/>
</dbReference>
<dbReference type="RefSeq" id="XP_001029919.2">
    <property type="nucleotide sequence ID" value="XM_001029919.2"/>
</dbReference>
<dbReference type="GO" id="GO:0003796">
    <property type="term" value="F:lysozyme activity"/>
    <property type="evidence" value="ECO:0007669"/>
    <property type="project" value="InterPro"/>
</dbReference>
<dbReference type="PANTHER" id="PTHR23275">
    <property type="entry name" value="CABRIOLET.-RELATED"/>
    <property type="match status" value="1"/>
</dbReference>
<dbReference type="InParanoid" id="Q22AD7"/>
<feature type="signal peptide" evidence="3">
    <location>
        <begin position="1"/>
        <end position="33"/>
    </location>
</feature>
<reference evidence="6" key="1">
    <citation type="journal article" date="2006" name="PLoS Biol.">
        <title>Macronuclear genome sequence of the ciliate Tetrahymena thermophila, a model eukaryote.</title>
        <authorList>
            <person name="Eisen J.A."/>
            <person name="Coyne R.S."/>
            <person name="Wu M."/>
            <person name="Wu D."/>
            <person name="Thiagarajan M."/>
            <person name="Wortman J.R."/>
            <person name="Badger J.H."/>
            <person name="Ren Q."/>
            <person name="Amedeo P."/>
            <person name="Jones K.M."/>
            <person name="Tallon L.J."/>
            <person name="Delcher A.L."/>
            <person name="Salzberg S.L."/>
            <person name="Silva J.C."/>
            <person name="Haas B.J."/>
            <person name="Majoros W.H."/>
            <person name="Farzad M."/>
            <person name="Carlton J.M."/>
            <person name="Smith R.K. Jr."/>
            <person name="Garg J."/>
            <person name="Pearlman R.E."/>
            <person name="Karrer K.M."/>
            <person name="Sun L."/>
            <person name="Manning G."/>
            <person name="Elde N.C."/>
            <person name="Turkewitz A.P."/>
            <person name="Asai D.J."/>
            <person name="Wilkes D.E."/>
            <person name="Wang Y."/>
            <person name="Cai H."/>
            <person name="Collins K."/>
            <person name="Stewart B.A."/>
            <person name="Lee S.R."/>
            <person name="Wilamowska K."/>
            <person name="Weinberg Z."/>
            <person name="Ruzzo W.L."/>
            <person name="Wloga D."/>
            <person name="Gaertig J."/>
            <person name="Frankel J."/>
            <person name="Tsao C.-C."/>
            <person name="Gorovsky M.A."/>
            <person name="Keeling P.J."/>
            <person name="Waller R.F."/>
            <person name="Patron N.J."/>
            <person name="Cherry J.M."/>
            <person name="Stover N.A."/>
            <person name="Krieger C.J."/>
            <person name="del Toro C."/>
            <person name="Ryder H.F."/>
            <person name="Williamson S.C."/>
            <person name="Barbeau R.A."/>
            <person name="Hamilton E.P."/>
            <person name="Orias E."/>
        </authorList>
    </citation>
    <scope>NUCLEOTIDE SEQUENCE [LARGE SCALE GENOMIC DNA]</scope>
    <source>
        <strain evidence="6">SB210</strain>
    </source>
</reference>
<dbReference type="Proteomes" id="UP000009168">
    <property type="component" value="Unassembled WGS sequence"/>
</dbReference>
<dbReference type="GO" id="GO:0042742">
    <property type="term" value="P:defense response to bacterium"/>
    <property type="evidence" value="ECO:0007669"/>
    <property type="project" value="UniProtKB-KW"/>
</dbReference>
<dbReference type="HOGENOM" id="CLU_297805_0_0_1"/>
<evidence type="ECO:0000259" key="4">
    <source>
        <dbReference type="SMART" id="SM00181"/>
    </source>
</evidence>
<sequence>MKRLTLSKPQVERKFNQLALVILLVLCFQGVRAQTAKTLEQFLDLDECNVNYGLALSFQITLFSQKLYDCNILDENIKDYENRLDSLSQKQLMHYDIYKAFQLTRKGHKLEFGKSNLPEYFLYKKFTNMAKCGDYKIFQKLGYNFNDCDYCVQSSNCSKKEKQKNEKTNTYGPLRIYSVRETYVEAFQLLWNCNNPNNQVEVTGVYDETTEKQLLQTNAYGFDKVCMMCEVENCGVCSKNYSECFECKQGYILNDNVCIRCPLNNCTKCSQTTVKSFTCDACEKGFYLHEGECVQKCPPDYNNTQTECIKCKSGTFFQGETCVECSKFCKLCTGPDSSQCQQCSEGFVFNKLNECILNDFDLNPSFKPKKFIDPRTKTEKECNFSCDECIDSSDLCIKCNPELNYYIKEGDRFRCYNRCPLYFEPSQSTQDPLKKYIECVKSENYTSDLEEADKIINEAKNRCPKQQYWDVESKQCYKCTNNCISCNDKSNCLECEPDYYLNDNSQTCSPCHPSCQKCTGPLSRDCLFCSSGERLFPDQNGICEENATDILQQQKILSQNEIFGNLQVCKQLLNQKRNYSVEFSQKFSINDSKWENIIMMSKNSCTFLEFQNRYKYFQKNKQNCEDKEISQSTIGKNGDLVAIYSMLLSQSRAQISSNQVNPQTLVEYAIKENFFSSSYLFQITTPTFACSNLQCISQLDSLLYGFSSSDNKKEITIKVVKEIVLTSENQTPLNCFKGGQQVNQNTVEDIEKIVNNSQYTLNTGSKQYFILYACGKSQQGSFAQKPFLVQKYLGNGFFEVINVSNPLPSQVEVISLYGASNDAYQVQKVSIVQVVESNLNADKSELMFQQYNNKVESSNTDPAKCTCVETKDYILANENQSNQFITVITPQNKILTESINVKSINHILKKYKIDAEIMKTNRLSITKIQADKIFYEYIQETVESAKKCYGVSNSTPLCMINVLADLLFSNNLQCFYSQQIKSYVKNSDFRGLNDFIKKQSWCNRYQKRCLKAQQTMKSCI</sequence>
<dbReference type="AlphaFoldDB" id="Q22AD7"/>
<dbReference type="InterPro" id="IPR006212">
    <property type="entry name" value="Furin_repeat"/>
</dbReference>
<dbReference type="Gene3D" id="1.10.530.40">
    <property type="match status" value="1"/>
</dbReference>
<organism evidence="5 6">
    <name type="scientific">Tetrahymena thermophila (strain SB210)</name>
    <dbReference type="NCBI Taxonomy" id="312017"/>
    <lineage>
        <taxon>Eukaryota</taxon>
        <taxon>Sar</taxon>
        <taxon>Alveolata</taxon>
        <taxon>Ciliophora</taxon>
        <taxon>Intramacronucleata</taxon>
        <taxon>Oligohymenophorea</taxon>
        <taxon>Hymenostomatida</taxon>
        <taxon>Tetrahymenina</taxon>
        <taxon>Tetrahymenidae</taxon>
        <taxon>Tetrahymena</taxon>
    </lineage>
</organism>
<feature type="chain" id="PRO_5004201222" description="EGF-like domain-containing protein" evidence="3">
    <location>
        <begin position="34"/>
        <end position="1020"/>
    </location>
</feature>
<feature type="domain" description="EGF-like" evidence="4">
    <location>
        <begin position="324"/>
        <end position="356"/>
    </location>
</feature>
<dbReference type="OrthoDB" id="286906at2759"/>
<feature type="domain" description="EGF-like" evidence="4">
    <location>
        <begin position="478"/>
        <end position="509"/>
    </location>
</feature>
<protein>
    <recommendedName>
        <fullName evidence="4">EGF-like domain-containing protein</fullName>
    </recommendedName>
</protein>
<keyword evidence="2" id="KW-0081">Bacteriolytic enzyme</keyword>
<dbReference type="SMART" id="SM00181">
    <property type="entry name" value="EGF"/>
    <property type="match status" value="5"/>
</dbReference>
<dbReference type="SMART" id="SM00261">
    <property type="entry name" value="FU"/>
    <property type="match status" value="5"/>
</dbReference>
<dbReference type="EMBL" id="GG662836">
    <property type="protein sequence ID" value="EAR82256.2"/>
    <property type="molecule type" value="Genomic_DNA"/>
</dbReference>
<feature type="domain" description="EGF-like" evidence="4">
    <location>
        <begin position="260"/>
        <end position="294"/>
    </location>
</feature>
<dbReference type="GeneID" id="7828199"/>
<evidence type="ECO:0000256" key="1">
    <source>
        <dbReference type="ARBA" id="ARBA00022529"/>
    </source>
</evidence>
<dbReference type="KEGG" id="tet:TTHERM_01246730"/>
<dbReference type="SUPFAM" id="SSF57184">
    <property type="entry name" value="Growth factor receptor domain"/>
    <property type="match status" value="3"/>
</dbReference>
<dbReference type="InterPro" id="IPR052798">
    <property type="entry name" value="Giardia_VSA"/>
</dbReference>
<name>Q22AD7_TETTS</name>
<feature type="domain" description="EGF-like" evidence="4">
    <location>
        <begin position="228"/>
        <end position="259"/>
    </location>
</feature>
<dbReference type="InterPro" id="IPR009030">
    <property type="entry name" value="Growth_fac_rcpt_cys_sf"/>
</dbReference>
<feature type="domain" description="EGF-like" evidence="4">
    <location>
        <begin position="510"/>
        <end position="544"/>
    </location>
</feature>
<evidence type="ECO:0000313" key="5">
    <source>
        <dbReference type="EMBL" id="EAR82256.2"/>
    </source>
</evidence>
<proteinExistence type="predicted"/>
<evidence type="ECO:0000256" key="2">
    <source>
        <dbReference type="ARBA" id="ARBA00022638"/>
    </source>
</evidence>
<gene>
    <name evidence="5" type="ORF">TTHERM_01246730</name>
</gene>
<dbReference type="InterPro" id="IPR023347">
    <property type="entry name" value="Lysozyme_dom_sf"/>
</dbReference>
<dbReference type="Gene3D" id="2.10.220.10">
    <property type="entry name" value="Hormone Receptor, Insulin-like Growth Factor Receptor 1, Chain A, domain 2"/>
    <property type="match status" value="3"/>
</dbReference>
<keyword evidence="1" id="KW-0929">Antimicrobial</keyword>
<keyword evidence="6" id="KW-1185">Reference proteome</keyword>
<dbReference type="InterPro" id="IPR000742">
    <property type="entry name" value="EGF"/>
</dbReference>
<dbReference type="eggNOG" id="KOG3525">
    <property type="taxonomic scope" value="Eukaryota"/>
</dbReference>
<keyword evidence="3" id="KW-0732">Signal</keyword>
<evidence type="ECO:0000313" key="6">
    <source>
        <dbReference type="Proteomes" id="UP000009168"/>
    </source>
</evidence>
<evidence type="ECO:0000256" key="3">
    <source>
        <dbReference type="SAM" id="SignalP"/>
    </source>
</evidence>